<evidence type="ECO:0000313" key="13">
    <source>
        <dbReference type="Proteomes" id="UP000182800"/>
    </source>
</evidence>
<gene>
    <name evidence="11" type="ORF">GA0071312_2215</name>
    <name evidence="10" type="ORF">HLUCCO17_02090</name>
</gene>
<dbReference type="InterPro" id="IPR003856">
    <property type="entry name" value="LPS_length_determ_N"/>
</dbReference>
<feature type="compositionally biased region" description="Basic and acidic residues" evidence="7">
    <location>
        <begin position="805"/>
        <end position="815"/>
    </location>
</feature>
<proteinExistence type="predicted"/>
<evidence type="ECO:0000256" key="6">
    <source>
        <dbReference type="SAM" id="Coils"/>
    </source>
</evidence>
<evidence type="ECO:0000256" key="3">
    <source>
        <dbReference type="ARBA" id="ARBA00022692"/>
    </source>
</evidence>
<feature type="compositionally biased region" description="Basic and acidic residues" evidence="7">
    <location>
        <begin position="483"/>
        <end position="498"/>
    </location>
</feature>
<dbReference type="GO" id="GO:0004713">
    <property type="term" value="F:protein tyrosine kinase activity"/>
    <property type="evidence" value="ECO:0007669"/>
    <property type="project" value="TreeGrafter"/>
</dbReference>
<feature type="transmembrane region" description="Helical" evidence="8">
    <location>
        <begin position="34"/>
        <end position="53"/>
    </location>
</feature>
<evidence type="ECO:0000313" key="12">
    <source>
        <dbReference type="Proteomes" id="UP000050497"/>
    </source>
</evidence>
<feature type="compositionally biased region" description="Basic and acidic residues" evidence="7">
    <location>
        <begin position="831"/>
        <end position="844"/>
    </location>
</feature>
<evidence type="ECO:0000256" key="2">
    <source>
        <dbReference type="ARBA" id="ARBA00022475"/>
    </source>
</evidence>
<feature type="region of interest" description="Disordered" evidence="7">
    <location>
        <begin position="532"/>
        <end position="581"/>
    </location>
</feature>
<keyword evidence="4 8" id="KW-1133">Transmembrane helix</keyword>
<feature type="compositionally biased region" description="Basic residues" evidence="7">
    <location>
        <begin position="816"/>
        <end position="825"/>
    </location>
</feature>
<protein>
    <submittedName>
        <fullName evidence="11">Uncharacterized protein involved in exopolysaccharide biosynthesis</fullName>
    </submittedName>
</protein>
<dbReference type="EMBL" id="LJSX01000002">
    <property type="protein sequence ID" value="KPQ12377.1"/>
    <property type="molecule type" value="Genomic_DNA"/>
</dbReference>
<evidence type="ECO:0000256" key="5">
    <source>
        <dbReference type="ARBA" id="ARBA00023136"/>
    </source>
</evidence>
<reference evidence="10 12" key="1">
    <citation type="submission" date="2015-09" db="EMBL/GenBank/DDBJ databases">
        <title>Identification and resolution of microdiversity through metagenomic sequencing of parallel consortia.</title>
        <authorList>
            <person name="Nelson W.C."/>
            <person name="Romine M.F."/>
            <person name="Lindemann S.R."/>
        </authorList>
    </citation>
    <scope>NUCLEOTIDE SEQUENCE [LARGE SCALE GENOMIC DNA]</scope>
    <source>
        <strain evidence="10">HL-109</strain>
    </source>
</reference>
<evidence type="ECO:0000256" key="4">
    <source>
        <dbReference type="ARBA" id="ARBA00022989"/>
    </source>
</evidence>
<feature type="region of interest" description="Disordered" evidence="7">
    <location>
        <begin position="782"/>
        <end position="873"/>
    </location>
</feature>
<name>A0A0P7YDI4_9HYPH</name>
<sequence>MKQPRDASFDQGGRDGMVDLREILLALRGRFKTILAITFAVAIGAIVFVLTATPRFAGETQVLLENRDSVFTRTLSERELPDGSIDEQAVLSQVEVVSSREVARETIRRLGLVGNTEFDPLVGPMDPITRVRTMLGIADGSYDGNEEDRILDAYYRALTVYAVPRSRVLAIEFRSADPDLSAQAANTIAEVYLDQLEEAQAELARAASDWLGTNIEDLRERVSEAEAAVESFRASSRLFLTGDSASISSQQLSDLNTRLAEARSTQADSEARAQLLSEMIAEGRAFEIPDVASNELIGRLIEQRIDLRSQIALEQRTLLPGHPRILELRAQLADLDEQITASAERTVRILENEARIAASRVESLEAALDAQMSVVAQANESEVQLRALEREARAEREQLENYLTRYREAIARGSQNATLPDARIVSRAVVPREPVFPRKAPTVVLATLGAAFVATGGVVVAALVSGGAPAAPAMAAGYGHAAQRRDSDSHEDEPRHDAAPALDPNWPDGVPIAPRIGAGGATAVSAALAEHPQTRADAPSPDAFHTDPKTSVAQAPQPKADGGMQMAGADTVDAPPQSRRTRQPSFIEIPVQAAQPQAEEEVLTGVRKLGARLRGTLEGGAENADAGALPAPKDMADPHDASDESAPPSAGPAVRPDATVGGDTPPDAASRDDVAASPSDAPAQEPAAAVAAPRSAANRTPAAGSGGKTTEARPAVSEPVAASSGSTAETAIEDETGIAKTVEATQNEAGVAGEAEPVPAPLPKEPLPETWQELVSQELVSQELVSQEPVTEPAEGAAAAVQAEAHADKADDAVKHKPRLRRKQAASKAVADSREARAQEDRLDAAWQETQKTKPAADDPGTVPAGTVSSRAGEETVEASVPVLDDGLPAGNSVPVSAQLSSAAQEAVADSSDSLAAASVDSEAAYDFSVLLARLRENQRQDRGQRVLVTGLGDAARLRRFGEKLGQAGARAGRCILVSMQDDGSGSVPGLSDLIAERASFFDVIRRDPASSLHRVERGRADAASLIDDADGLDIALTAFQHTYGLVFMLVPDPSDTALLKSLAGAVDTIIIAADREADDPELVDLYARVAGMGSADVVVAGVGRRAGVAAA</sequence>
<feature type="coiled-coil region" evidence="6">
    <location>
        <begin position="325"/>
        <end position="412"/>
    </location>
</feature>
<dbReference type="AlphaFoldDB" id="A0A0P7YDI4"/>
<dbReference type="STRING" id="1653334.GA0071312_2215"/>
<keyword evidence="3 8" id="KW-0812">Transmembrane</keyword>
<accession>A0A0P7YDI4</accession>
<keyword evidence="13" id="KW-1185">Reference proteome</keyword>
<evidence type="ECO:0000256" key="7">
    <source>
        <dbReference type="SAM" id="MobiDB-lite"/>
    </source>
</evidence>
<dbReference type="RefSeq" id="WP_165604017.1">
    <property type="nucleotide sequence ID" value="NZ_FMBM01000002.1"/>
</dbReference>
<dbReference type="Proteomes" id="UP000050497">
    <property type="component" value="Unassembled WGS sequence"/>
</dbReference>
<dbReference type="Proteomes" id="UP000182800">
    <property type="component" value="Unassembled WGS sequence"/>
</dbReference>
<dbReference type="PANTHER" id="PTHR32309:SF13">
    <property type="entry name" value="FERRIC ENTEROBACTIN TRANSPORT PROTEIN FEPE"/>
    <property type="match status" value="1"/>
</dbReference>
<evidence type="ECO:0000313" key="11">
    <source>
        <dbReference type="EMBL" id="SCC81279.1"/>
    </source>
</evidence>
<organism evidence="10 12">
    <name type="scientific">Saliniramus fredricksonii</name>
    <dbReference type="NCBI Taxonomy" id="1653334"/>
    <lineage>
        <taxon>Bacteria</taxon>
        <taxon>Pseudomonadati</taxon>
        <taxon>Pseudomonadota</taxon>
        <taxon>Alphaproteobacteria</taxon>
        <taxon>Hyphomicrobiales</taxon>
        <taxon>Salinarimonadaceae</taxon>
        <taxon>Saliniramus</taxon>
    </lineage>
</organism>
<comment type="subcellular location">
    <subcellularLocation>
        <location evidence="1">Cell membrane</location>
        <topology evidence="1">Multi-pass membrane protein</topology>
    </subcellularLocation>
</comment>
<feature type="compositionally biased region" description="Low complexity" evidence="7">
    <location>
        <begin position="792"/>
        <end position="804"/>
    </location>
</feature>
<dbReference type="Pfam" id="PF02706">
    <property type="entry name" value="Wzz"/>
    <property type="match status" value="1"/>
</dbReference>
<feature type="region of interest" description="Disordered" evidence="7">
    <location>
        <begin position="479"/>
        <end position="517"/>
    </location>
</feature>
<evidence type="ECO:0000256" key="1">
    <source>
        <dbReference type="ARBA" id="ARBA00004651"/>
    </source>
</evidence>
<dbReference type="InterPro" id="IPR050445">
    <property type="entry name" value="Bact_polysacc_biosynth/exp"/>
</dbReference>
<keyword evidence="5 8" id="KW-0472">Membrane</keyword>
<dbReference type="EMBL" id="FMBM01000002">
    <property type="protein sequence ID" value="SCC81279.1"/>
    <property type="molecule type" value="Genomic_DNA"/>
</dbReference>
<feature type="coiled-coil region" evidence="6">
    <location>
        <begin position="182"/>
        <end position="272"/>
    </location>
</feature>
<feature type="domain" description="Polysaccharide chain length determinant N-terminal" evidence="9">
    <location>
        <begin position="18"/>
        <end position="109"/>
    </location>
</feature>
<reference evidence="11 13" key="2">
    <citation type="submission" date="2016-08" db="EMBL/GenBank/DDBJ databases">
        <authorList>
            <person name="Varghese N."/>
            <person name="Submissions Spin"/>
        </authorList>
    </citation>
    <scope>NUCLEOTIDE SEQUENCE [LARGE SCALE GENOMIC DNA]</scope>
    <source>
        <strain evidence="11 13">HL-109</strain>
    </source>
</reference>
<evidence type="ECO:0000259" key="9">
    <source>
        <dbReference type="Pfam" id="PF02706"/>
    </source>
</evidence>
<evidence type="ECO:0000256" key="8">
    <source>
        <dbReference type="SAM" id="Phobius"/>
    </source>
</evidence>
<keyword evidence="2" id="KW-1003">Cell membrane</keyword>
<dbReference type="PANTHER" id="PTHR32309">
    <property type="entry name" value="TYROSINE-PROTEIN KINASE"/>
    <property type="match status" value="1"/>
</dbReference>
<evidence type="ECO:0000313" key="10">
    <source>
        <dbReference type="EMBL" id="KPQ12377.1"/>
    </source>
</evidence>
<feature type="compositionally biased region" description="Low complexity" evidence="7">
    <location>
        <begin position="675"/>
        <end position="697"/>
    </location>
</feature>
<comment type="caution">
    <text evidence="10">The sequence shown here is derived from an EMBL/GenBank/DDBJ whole genome shotgun (WGS) entry which is preliminary data.</text>
</comment>
<feature type="region of interest" description="Disordered" evidence="7">
    <location>
        <begin position="617"/>
        <end position="766"/>
    </location>
</feature>
<keyword evidence="6" id="KW-0175">Coiled coil</keyword>
<dbReference type="GO" id="GO:0005886">
    <property type="term" value="C:plasma membrane"/>
    <property type="evidence" value="ECO:0007669"/>
    <property type="project" value="UniProtKB-SubCell"/>
</dbReference>